<dbReference type="EMBL" id="CAFZ01000087">
    <property type="protein sequence ID" value="CCA70574.1"/>
    <property type="molecule type" value="Genomic_DNA"/>
</dbReference>
<dbReference type="STRING" id="1109443.G4TGY0"/>
<feature type="compositionally biased region" description="Basic and acidic residues" evidence="4">
    <location>
        <begin position="8"/>
        <end position="66"/>
    </location>
</feature>
<protein>
    <recommendedName>
        <fullName evidence="9">DUF1014-domain-containing protein</fullName>
    </recommendedName>
</protein>
<feature type="coiled-coil region" evidence="3">
    <location>
        <begin position="225"/>
        <end position="252"/>
    </location>
</feature>
<dbReference type="InParanoid" id="G4TGY0"/>
<dbReference type="PANTHER" id="PTHR21680:SF0">
    <property type="entry name" value="COILED-COIL DOMAIN-CONTAINING PROTEIN 124"/>
    <property type="match status" value="1"/>
</dbReference>
<dbReference type="InterPro" id="IPR054414">
    <property type="entry name" value="Ccdc124/Oxs1_C"/>
</dbReference>
<evidence type="ECO:0000313" key="7">
    <source>
        <dbReference type="EMBL" id="CCA70574.1"/>
    </source>
</evidence>
<evidence type="ECO:0000259" key="5">
    <source>
        <dbReference type="Pfam" id="PF06244"/>
    </source>
</evidence>
<evidence type="ECO:0000259" key="6">
    <source>
        <dbReference type="Pfam" id="PF22048"/>
    </source>
</evidence>
<dbReference type="Pfam" id="PF06244">
    <property type="entry name" value="Ccdc124"/>
    <property type="match status" value="1"/>
</dbReference>
<dbReference type="Pfam" id="PF22048">
    <property type="entry name" value="LSO1_2-like"/>
    <property type="match status" value="1"/>
</dbReference>
<dbReference type="HOGENOM" id="CLU_069723_1_0_1"/>
<dbReference type="OMA" id="FEERMMP"/>
<feature type="region of interest" description="Disordered" evidence="4">
    <location>
        <begin position="1"/>
        <end position="127"/>
    </location>
</feature>
<feature type="domain" description="Coiled-coil" evidence="5">
    <location>
        <begin position="133"/>
        <end position="219"/>
    </location>
</feature>
<dbReference type="GO" id="GO:0006366">
    <property type="term" value="P:transcription by RNA polymerase II"/>
    <property type="evidence" value="ECO:0007669"/>
    <property type="project" value="TreeGrafter"/>
</dbReference>
<evidence type="ECO:0000313" key="8">
    <source>
        <dbReference type="Proteomes" id="UP000007148"/>
    </source>
</evidence>
<accession>G4TGY0</accession>
<evidence type="ECO:0000256" key="1">
    <source>
        <dbReference type="ARBA" id="ARBA00008296"/>
    </source>
</evidence>
<dbReference type="GO" id="GO:0003713">
    <property type="term" value="F:transcription coactivator activity"/>
    <property type="evidence" value="ECO:0007669"/>
    <property type="project" value="TreeGrafter"/>
</dbReference>
<dbReference type="PANTHER" id="PTHR21680">
    <property type="entry name" value="COILED-COIL DOMAIN-CONTAINING PROTEIN 124"/>
    <property type="match status" value="1"/>
</dbReference>
<organism evidence="7 8">
    <name type="scientific">Serendipita indica (strain DSM 11827)</name>
    <name type="common">Root endophyte fungus</name>
    <name type="synonym">Piriformospora indica</name>
    <dbReference type="NCBI Taxonomy" id="1109443"/>
    <lineage>
        <taxon>Eukaryota</taxon>
        <taxon>Fungi</taxon>
        <taxon>Dikarya</taxon>
        <taxon>Basidiomycota</taxon>
        <taxon>Agaricomycotina</taxon>
        <taxon>Agaricomycetes</taxon>
        <taxon>Sebacinales</taxon>
        <taxon>Serendipitaceae</taxon>
        <taxon>Serendipita</taxon>
    </lineage>
</organism>
<dbReference type="InterPro" id="IPR054413">
    <property type="entry name" value="LSO1/2"/>
</dbReference>
<reference evidence="7 8" key="1">
    <citation type="journal article" date="2011" name="PLoS Pathog.">
        <title>Endophytic Life Strategies Decoded by Genome and Transcriptome Analyses of the Mutualistic Root Symbiont Piriformospora indica.</title>
        <authorList>
            <person name="Zuccaro A."/>
            <person name="Lahrmann U."/>
            <person name="Guldener U."/>
            <person name="Langen G."/>
            <person name="Pfiffi S."/>
            <person name="Biedenkopf D."/>
            <person name="Wong P."/>
            <person name="Samans B."/>
            <person name="Grimm C."/>
            <person name="Basiewicz M."/>
            <person name="Murat C."/>
            <person name="Martin F."/>
            <person name="Kogel K.H."/>
        </authorList>
    </citation>
    <scope>NUCLEOTIDE SEQUENCE [LARGE SCALE GENOMIC DNA]</scope>
    <source>
        <strain evidence="7 8">DSM 11827</strain>
    </source>
</reference>
<comment type="similarity">
    <text evidence="1">Belongs to the CCDC124 family.</text>
</comment>
<comment type="caution">
    <text evidence="7">The sequence shown here is derived from an EMBL/GenBank/DDBJ whole genome shotgun (WGS) entry which is preliminary data.</text>
</comment>
<dbReference type="AlphaFoldDB" id="G4TGY0"/>
<evidence type="ECO:0000256" key="3">
    <source>
        <dbReference type="SAM" id="Coils"/>
    </source>
</evidence>
<dbReference type="GO" id="GO:0005634">
    <property type="term" value="C:nucleus"/>
    <property type="evidence" value="ECO:0007669"/>
    <property type="project" value="TreeGrafter"/>
</dbReference>
<name>G4TGY0_SERID</name>
<dbReference type="Proteomes" id="UP000007148">
    <property type="component" value="Unassembled WGS sequence"/>
</dbReference>
<evidence type="ECO:0000256" key="2">
    <source>
        <dbReference type="ARBA" id="ARBA00023054"/>
    </source>
</evidence>
<evidence type="ECO:0008006" key="9">
    <source>
        <dbReference type="Google" id="ProtNLM"/>
    </source>
</evidence>
<dbReference type="InterPro" id="IPR010422">
    <property type="entry name" value="Ccdc124/Oxs1"/>
</dbReference>
<dbReference type="OrthoDB" id="76412at2759"/>
<gene>
    <name evidence="7" type="ORF">PIIN_04511</name>
</gene>
<evidence type="ECO:0000256" key="4">
    <source>
        <dbReference type="SAM" id="MobiDB-lite"/>
    </source>
</evidence>
<dbReference type="eggNOG" id="KOG3223">
    <property type="taxonomic scope" value="Eukaryota"/>
</dbReference>
<proteinExistence type="inferred from homology"/>
<sequence>MPPKGGNAKKESGRAKKAENEVKKKEAAAADRERQEAKKWEEGARVDKSADARAKQEAAAARKAEAARLLAEEEASIGSSSKAKAPKAAKPVKKTVPAPSMSSTAETSGKGKGKADEPQPAPATSSSVYDMVESFSASNLDDALDLLEVVNAKTDKDSVGNMASGLEKHPERRFKSAFEAYMERELPELKKDRPGLRLQQYKELLFKSFQKSPDNPFNQTTVSYDATKEEKIEALKKRQDEIQERLREKKGLGSP</sequence>
<feature type="domain" description="LSO1/LSO2" evidence="6">
    <location>
        <begin position="8"/>
        <end position="74"/>
    </location>
</feature>
<keyword evidence="2 3" id="KW-0175">Coiled coil</keyword>
<feature type="compositionally biased region" description="Basic residues" evidence="4">
    <location>
        <begin position="84"/>
        <end position="93"/>
    </location>
</feature>
<keyword evidence="8" id="KW-1185">Reference proteome</keyword>